<dbReference type="PRINTS" id="PR00387">
    <property type="entry name" value="PDIESTERASE1"/>
</dbReference>
<feature type="binding site" evidence="4">
    <location>
        <position position="291"/>
    </location>
    <ligand>
        <name>AMP</name>
        <dbReference type="ChEBI" id="CHEBI:456215"/>
    </ligand>
</feature>
<feature type="domain" description="PDEase" evidence="7">
    <location>
        <begin position="1"/>
        <end position="337"/>
    </location>
</feature>
<feature type="binding site" evidence="5">
    <location>
        <position position="127"/>
    </location>
    <ligand>
        <name>Zn(2+)</name>
        <dbReference type="ChEBI" id="CHEBI:29105"/>
        <label>1</label>
    </ligand>
</feature>
<accession>A0A7S3PSH8</accession>
<evidence type="ECO:0000256" key="4">
    <source>
        <dbReference type="PIRSR" id="PIRSR623088-2"/>
    </source>
</evidence>
<dbReference type="InterPro" id="IPR002073">
    <property type="entry name" value="PDEase_catalytic_dom"/>
</dbReference>
<reference evidence="8" key="1">
    <citation type="submission" date="2021-01" db="EMBL/GenBank/DDBJ databases">
        <authorList>
            <person name="Corre E."/>
            <person name="Pelletier E."/>
            <person name="Niang G."/>
            <person name="Scheremetjew M."/>
            <person name="Finn R."/>
            <person name="Kale V."/>
            <person name="Holt S."/>
            <person name="Cochrane G."/>
            <person name="Meng A."/>
            <person name="Brown T."/>
            <person name="Cohen L."/>
        </authorList>
    </citation>
    <scope>NUCLEOTIDE SEQUENCE</scope>
    <source>
        <strain evidence="8">GSBS06</strain>
    </source>
</reference>
<organism evidence="8">
    <name type="scientific">Aplanochytrium stocchinoi</name>
    <dbReference type="NCBI Taxonomy" id="215587"/>
    <lineage>
        <taxon>Eukaryota</taxon>
        <taxon>Sar</taxon>
        <taxon>Stramenopiles</taxon>
        <taxon>Bigyra</taxon>
        <taxon>Labyrinthulomycetes</taxon>
        <taxon>Thraustochytrida</taxon>
        <taxon>Thraustochytriidae</taxon>
        <taxon>Aplanochytrium</taxon>
    </lineage>
</organism>
<dbReference type="EMBL" id="HBIN01026587">
    <property type="protein sequence ID" value="CAE0448951.1"/>
    <property type="molecule type" value="Transcribed_RNA"/>
</dbReference>
<dbReference type="PANTHER" id="PTHR11347">
    <property type="entry name" value="CYCLIC NUCLEOTIDE PHOSPHODIESTERASE"/>
    <property type="match status" value="1"/>
</dbReference>
<dbReference type="SUPFAM" id="SSF109604">
    <property type="entry name" value="HD-domain/PDEase-like"/>
    <property type="match status" value="1"/>
</dbReference>
<feature type="binding site" evidence="4">
    <location>
        <position position="128"/>
    </location>
    <ligand>
        <name>AMP</name>
        <dbReference type="ChEBI" id="CHEBI:456215"/>
    </ligand>
</feature>
<evidence type="ECO:0000256" key="3">
    <source>
        <dbReference type="PIRSR" id="PIRSR623088-1"/>
    </source>
</evidence>
<protein>
    <recommendedName>
        <fullName evidence="7">PDEase domain-containing protein</fullName>
    </recommendedName>
</protein>
<feature type="binding site" evidence="4">
    <location>
        <position position="238"/>
    </location>
    <ligand>
        <name>AMP</name>
        <dbReference type="ChEBI" id="CHEBI:456215"/>
    </ligand>
</feature>
<feature type="binding site" evidence="5">
    <location>
        <position position="90"/>
    </location>
    <ligand>
        <name>Zn(2+)</name>
        <dbReference type="ChEBI" id="CHEBI:29105"/>
        <label>1</label>
    </ligand>
</feature>
<keyword evidence="1 5" id="KW-0479">Metal-binding</keyword>
<dbReference type="GO" id="GO:0007165">
    <property type="term" value="P:signal transduction"/>
    <property type="evidence" value="ECO:0007669"/>
    <property type="project" value="InterPro"/>
</dbReference>
<proteinExistence type="predicted"/>
<dbReference type="InterPro" id="IPR023174">
    <property type="entry name" value="PDEase_CS"/>
</dbReference>
<feature type="binding site" evidence="5">
    <location>
        <position position="128"/>
    </location>
    <ligand>
        <name>Zn(2+)</name>
        <dbReference type="ChEBI" id="CHEBI:29105"/>
        <label>1</label>
    </ligand>
</feature>
<name>A0A7S3PSH8_9STRA</name>
<dbReference type="SMART" id="SM00471">
    <property type="entry name" value="HDc"/>
    <property type="match status" value="1"/>
</dbReference>
<evidence type="ECO:0000259" key="7">
    <source>
        <dbReference type="PROSITE" id="PS51845"/>
    </source>
</evidence>
<dbReference type="GO" id="GO:0004114">
    <property type="term" value="F:3',5'-cyclic-nucleotide phosphodiesterase activity"/>
    <property type="evidence" value="ECO:0007669"/>
    <property type="project" value="InterPro"/>
</dbReference>
<dbReference type="GO" id="GO:0046872">
    <property type="term" value="F:metal ion binding"/>
    <property type="evidence" value="ECO:0007669"/>
    <property type="project" value="UniProtKB-KW"/>
</dbReference>
<dbReference type="Pfam" id="PF00233">
    <property type="entry name" value="PDEase_I"/>
    <property type="match status" value="1"/>
</dbReference>
<dbReference type="AlphaFoldDB" id="A0A7S3PSH8"/>
<feature type="binding site" evidence="4">
    <location>
        <begin position="86"/>
        <end position="90"/>
    </location>
    <ligand>
        <name>AMP</name>
        <dbReference type="ChEBI" id="CHEBI:456215"/>
    </ligand>
</feature>
<evidence type="ECO:0000256" key="2">
    <source>
        <dbReference type="ARBA" id="ARBA00022801"/>
    </source>
</evidence>
<evidence type="ECO:0000256" key="1">
    <source>
        <dbReference type="ARBA" id="ARBA00022723"/>
    </source>
</evidence>
<keyword evidence="2" id="KW-0378">Hydrolase</keyword>
<evidence type="ECO:0000313" key="8">
    <source>
        <dbReference type="EMBL" id="CAE0448951.1"/>
    </source>
</evidence>
<feature type="compositionally biased region" description="Polar residues" evidence="6">
    <location>
        <begin position="17"/>
        <end position="29"/>
    </location>
</feature>
<sequence length="367" mass="42162">MGLLKGASFRSEKGRGSLNSQQSTSSYGSVATVNQDPFVKDEDELFELLEDMVTELDVTAVFDNDWTAFRNLCRTMKNNYNDNPFHNWEHGFSVANMATLFLVRNPELMEQLGDEYTLAFFIAALGHDLDHPGNDNNFIIQSKDELAEKYNHKSVLENHHANTLIDILHQQKNDVFSKLEKEKRMEIIEFMKDLIIATDMTFHLTHMSTLNTVDYFPKTMRHEEDRQKLLRVIMHACDLSGQVMTLPIAISWEERISAEMMNQARKSESLGIEVPDHIIKLGNQKNRAEMQLGFIDGVLSPLWSEIGRVFPSMSPFHNHLIGVIRNHYHILSTDGEEEAQKYDANYWDVEALTYISPNTNTPSKFDS</sequence>
<feature type="region of interest" description="Disordered" evidence="6">
    <location>
        <begin position="1"/>
        <end position="29"/>
    </location>
</feature>
<feature type="binding site" evidence="5">
    <location>
        <position position="238"/>
    </location>
    <ligand>
        <name>Zn(2+)</name>
        <dbReference type="ChEBI" id="CHEBI:29105"/>
        <label>1</label>
    </ligand>
</feature>
<evidence type="ECO:0000256" key="5">
    <source>
        <dbReference type="PIRSR" id="PIRSR623088-3"/>
    </source>
</evidence>
<dbReference type="Gene3D" id="1.10.1300.10">
    <property type="entry name" value="3'5'-cyclic nucleotide phosphodiesterase, catalytic domain"/>
    <property type="match status" value="1"/>
</dbReference>
<dbReference type="InterPro" id="IPR023088">
    <property type="entry name" value="PDEase"/>
</dbReference>
<feature type="active site" description="Proton donor" evidence="3">
    <location>
        <position position="86"/>
    </location>
</feature>
<evidence type="ECO:0000256" key="6">
    <source>
        <dbReference type="SAM" id="MobiDB-lite"/>
    </source>
</evidence>
<dbReference type="PROSITE" id="PS51845">
    <property type="entry name" value="PDEASE_I_2"/>
    <property type="match status" value="1"/>
</dbReference>
<dbReference type="PROSITE" id="PS00126">
    <property type="entry name" value="PDEASE_I_1"/>
    <property type="match status" value="1"/>
</dbReference>
<dbReference type="InterPro" id="IPR003607">
    <property type="entry name" value="HD/PDEase_dom"/>
</dbReference>
<dbReference type="InterPro" id="IPR036971">
    <property type="entry name" value="PDEase_catalytic_dom_sf"/>
</dbReference>
<feature type="binding site" evidence="5">
    <location>
        <position position="128"/>
    </location>
    <ligand>
        <name>Zn(2+)</name>
        <dbReference type="ChEBI" id="CHEBI:29105"/>
        <label>2</label>
    </ligand>
</feature>
<dbReference type="CDD" id="cd00077">
    <property type="entry name" value="HDc"/>
    <property type="match status" value="1"/>
</dbReference>
<gene>
    <name evidence="8" type="ORF">ASTO00021_LOCUS18920</name>
</gene>